<evidence type="ECO:0000256" key="3">
    <source>
        <dbReference type="ARBA" id="ARBA00022475"/>
    </source>
</evidence>
<organism evidence="9 10">
    <name type="scientific">Aminobacter anthyllidis</name>
    <dbReference type="NCBI Taxonomy" id="1035067"/>
    <lineage>
        <taxon>Bacteria</taxon>
        <taxon>Pseudomonadati</taxon>
        <taxon>Pseudomonadota</taxon>
        <taxon>Alphaproteobacteria</taxon>
        <taxon>Hyphomicrobiales</taxon>
        <taxon>Phyllobacteriaceae</taxon>
        <taxon>Aminobacter</taxon>
    </lineage>
</organism>
<dbReference type="GO" id="GO:0031460">
    <property type="term" value="P:glycine betaine transport"/>
    <property type="evidence" value="ECO:0007669"/>
    <property type="project" value="TreeGrafter"/>
</dbReference>
<feature type="transmembrane region" description="Helical" evidence="7">
    <location>
        <begin position="486"/>
        <end position="503"/>
    </location>
</feature>
<keyword evidence="5 7" id="KW-1133">Transmembrane helix</keyword>
<feature type="domain" description="ABC transmembrane type-1" evidence="8">
    <location>
        <begin position="137"/>
        <end position="317"/>
    </location>
</feature>
<evidence type="ECO:0000256" key="2">
    <source>
        <dbReference type="ARBA" id="ARBA00022448"/>
    </source>
</evidence>
<evidence type="ECO:0000256" key="4">
    <source>
        <dbReference type="ARBA" id="ARBA00022692"/>
    </source>
</evidence>
<feature type="transmembrane region" description="Helical" evidence="7">
    <location>
        <begin position="63"/>
        <end position="82"/>
    </location>
</feature>
<dbReference type="Pfam" id="PF00528">
    <property type="entry name" value="BPD_transp_1"/>
    <property type="match status" value="2"/>
</dbReference>
<keyword evidence="3" id="KW-1003">Cell membrane</keyword>
<evidence type="ECO:0000256" key="6">
    <source>
        <dbReference type="ARBA" id="ARBA00023136"/>
    </source>
</evidence>
<feature type="transmembrane region" description="Helical" evidence="7">
    <location>
        <begin position="300"/>
        <end position="324"/>
    </location>
</feature>
<keyword evidence="4 7" id="KW-0812">Transmembrane</keyword>
<reference evidence="9" key="1">
    <citation type="journal article" date="2021" name="Microorganisms">
        <title>Phylogenomic Reconstruction and Metabolic Potential of the Genus Aminobacter.</title>
        <authorList>
            <person name="Artuso I."/>
            <person name="Turrini P."/>
            <person name="Pirolo M."/>
            <person name="Lugli G.A."/>
            <person name="Ventura M."/>
            <person name="Visca P."/>
        </authorList>
    </citation>
    <scope>NUCLEOTIDE SEQUENCE</scope>
    <source>
        <strain evidence="9">LMG 26462</strain>
    </source>
</reference>
<dbReference type="PANTHER" id="PTHR47737:SF1">
    <property type="entry name" value="GLYCINE BETAINE_PROLINE BETAINE TRANSPORT SYSTEM PERMEASE PROTEIN PROW"/>
    <property type="match status" value="1"/>
</dbReference>
<name>A0A9X1AHD6_9HYPH</name>
<evidence type="ECO:0000256" key="5">
    <source>
        <dbReference type="ARBA" id="ARBA00022989"/>
    </source>
</evidence>
<feature type="transmembrane region" description="Helical" evidence="7">
    <location>
        <begin position="185"/>
        <end position="211"/>
    </location>
</feature>
<dbReference type="InterPro" id="IPR000515">
    <property type="entry name" value="MetI-like"/>
</dbReference>
<dbReference type="SUPFAM" id="SSF161098">
    <property type="entry name" value="MetI-like"/>
    <property type="match status" value="2"/>
</dbReference>
<comment type="similarity">
    <text evidence="7">Belongs to the binding-protein-dependent transport system permease family.</text>
</comment>
<protein>
    <submittedName>
        <fullName evidence="9">ABC transporter permease subunit</fullName>
    </submittedName>
</protein>
<feature type="transmembrane region" description="Helical" evidence="7">
    <location>
        <begin position="394"/>
        <end position="413"/>
    </location>
</feature>
<feature type="transmembrane region" description="Helical" evidence="7">
    <location>
        <begin position="666"/>
        <end position="685"/>
    </location>
</feature>
<dbReference type="CDD" id="cd06261">
    <property type="entry name" value="TM_PBP2"/>
    <property type="match status" value="2"/>
</dbReference>
<evidence type="ECO:0000256" key="7">
    <source>
        <dbReference type="RuleBase" id="RU363032"/>
    </source>
</evidence>
<feature type="transmembrane region" description="Helical" evidence="7">
    <location>
        <begin position="141"/>
        <end position="160"/>
    </location>
</feature>
<sequence>MSDRAINFPSLVNNNKMGSAIREYYWAIASGILVLLICVHQQFPGISQIENLTLLPVGRWIDAVFSVLLVLKPVLQIVGQIVSFAYEQLALLLQALPIPFTLIALVSAAFFLAGTGPAVVVLGVLMYCIASGYWSQSMTTLALAVVAIVYSSIIGFWVGVLGHRRPFLRSWIEPALDVMQTMPTFAYLIPLLLFFGFGPSVGLIASVIFAAPPMIRNTMLGLRMVPSAISEVALMAGATPWQRLWLAEVPTARSQIMIGLNQTTMAAFSMVIVAALIGGFNDIGWEVLSSIRQARVGDSIVTGMVIVLLAVALDRVTIAAISHSSPTAKIPQRERFLRWALAILTVLIGMWCLVYRPEVSWPDSWAISAQGVDEWLSGFITKYASTLAEIKATFFFYFLLPLKIGVGKLLAGSQMATQQYYQMNAAYLIVALLGISVLLAIAVSTRASFWFMFASATLYFGLTGLPWFVMTFAVSALAFHLGGRRLAAFAALVLGFILLTGQWESASISIYICGAGVIISILIGTPIGILAAKSHFVAPIVRPVCDFFQSIPLFVFLIPVLMLFGVGDFTGLLAIVAYSIIPIVRYTEEGLRQVPEVQREAAIACGCTPRQVFLNVELPAAMPVLLLGINQAVLFSLAMLAIASLVGTAGLGQTIYVALSKNQPGIGLLAGICMALIGILADRILRASTRLGTLSEAN</sequence>
<dbReference type="GO" id="GO:0015226">
    <property type="term" value="F:carnitine transmembrane transporter activity"/>
    <property type="evidence" value="ECO:0007669"/>
    <property type="project" value="TreeGrafter"/>
</dbReference>
<dbReference type="Proteomes" id="UP001138921">
    <property type="component" value="Unassembled WGS sequence"/>
</dbReference>
<comment type="subcellular location">
    <subcellularLocation>
        <location evidence="1 7">Cell membrane</location>
        <topology evidence="1 7">Multi-pass membrane protein</topology>
    </subcellularLocation>
</comment>
<dbReference type="PROSITE" id="PS50928">
    <property type="entry name" value="ABC_TM1"/>
    <property type="match status" value="2"/>
</dbReference>
<proteinExistence type="inferred from homology"/>
<dbReference type="Gene3D" id="1.10.3720.10">
    <property type="entry name" value="MetI-like"/>
    <property type="match status" value="2"/>
</dbReference>
<feature type="transmembrane region" description="Helical" evidence="7">
    <location>
        <begin position="118"/>
        <end position="134"/>
    </location>
</feature>
<evidence type="ECO:0000256" key="1">
    <source>
        <dbReference type="ARBA" id="ARBA00004651"/>
    </source>
</evidence>
<evidence type="ECO:0000313" key="10">
    <source>
        <dbReference type="Proteomes" id="UP001138921"/>
    </source>
</evidence>
<reference evidence="9" key="2">
    <citation type="submission" date="2021-03" db="EMBL/GenBank/DDBJ databases">
        <authorList>
            <person name="Artuso I."/>
            <person name="Turrini P."/>
            <person name="Pirolo M."/>
            <person name="Lugli G.A."/>
            <person name="Ventura M."/>
            <person name="Visca P."/>
        </authorList>
    </citation>
    <scope>NUCLEOTIDE SEQUENCE</scope>
    <source>
        <strain evidence="9">LMG 26462</strain>
    </source>
</reference>
<dbReference type="EMBL" id="JAFLWW010000013">
    <property type="protein sequence ID" value="MBT1159671.1"/>
    <property type="molecule type" value="Genomic_DNA"/>
</dbReference>
<comment type="caution">
    <text evidence="9">The sequence shown here is derived from an EMBL/GenBank/DDBJ whole genome shotgun (WGS) entry which is preliminary data.</text>
</comment>
<dbReference type="AlphaFoldDB" id="A0A9X1AHD6"/>
<feature type="transmembrane region" description="Helical" evidence="7">
    <location>
        <begin position="632"/>
        <end position="659"/>
    </location>
</feature>
<feature type="transmembrane region" description="Helical" evidence="7">
    <location>
        <begin position="509"/>
        <end position="532"/>
    </location>
</feature>
<feature type="transmembrane region" description="Helical" evidence="7">
    <location>
        <begin position="553"/>
        <end position="581"/>
    </location>
</feature>
<evidence type="ECO:0000313" key="9">
    <source>
        <dbReference type="EMBL" id="MBT1159671.1"/>
    </source>
</evidence>
<dbReference type="PANTHER" id="PTHR47737">
    <property type="entry name" value="GLYCINE BETAINE/PROLINE BETAINE TRANSPORT SYSTEM PERMEASE PROTEIN PROW"/>
    <property type="match status" value="1"/>
</dbReference>
<dbReference type="GO" id="GO:0015871">
    <property type="term" value="P:choline transport"/>
    <property type="evidence" value="ECO:0007669"/>
    <property type="project" value="TreeGrafter"/>
</dbReference>
<feature type="transmembrane region" description="Helical" evidence="7">
    <location>
        <begin position="263"/>
        <end position="280"/>
    </location>
</feature>
<feature type="transmembrane region" description="Helical" evidence="7">
    <location>
        <begin position="449"/>
        <end position="479"/>
    </location>
</feature>
<feature type="domain" description="ABC transmembrane type-1" evidence="8">
    <location>
        <begin position="506"/>
        <end position="685"/>
    </location>
</feature>
<keyword evidence="6 7" id="KW-0472">Membrane</keyword>
<dbReference type="InterPro" id="IPR035906">
    <property type="entry name" value="MetI-like_sf"/>
</dbReference>
<keyword evidence="2 7" id="KW-0813">Transport</keyword>
<feature type="transmembrane region" description="Helical" evidence="7">
    <location>
        <begin position="336"/>
        <end position="356"/>
    </location>
</feature>
<feature type="transmembrane region" description="Helical" evidence="7">
    <location>
        <begin position="89"/>
        <end position="112"/>
    </location>
</feature>
<dbReference type="GO" id="GO:0005275">
    <property type="term" value="F:amine transmembrane transporter activity"/>
    <property type="evidence" value="ECO:0007669"/>
    <property type="project" value="TreeGrafter"/>
</dbReference>
<accession>A0A9X1AHD6</accession>
<dbReference type="GO" id="GO:0043190">
    <property type="term" value="C:ATP-binding cassette (ABC) transporter complex"/>
    <property type="evidence" value="ECO:0007669"/>
    <property type="project" value="TreeGrafter"/>
</dbReference>
<dbReference type="RefSeq" id="WP_214393481.1">
    <property type="nucleotide sequence ID" value="NZ_JAFLWW010000013.1"/>
</dbReference>
<evidence type="ECO:0000259" key="8">
    <source>
        <dbReference type="PROSITE" id="PS50928"/>
    </source>
</evidence>
<feature type="transmembrane region" description="Helical" evidence="7">
    <location>
        <begin position="425"/>
        <end position="443"/>
    </location>
</feature>
<feature type="transmembrane region" description="Helical" evidence="7">
    <location>
        <begin position="24"/>
        <end position="43"/>
    </location>
</feature>
<gene>
    <name evidence="9" type="ORF">J1C56_29400</name>
</gene>
<keyword evidence="10" id="KW-1185">Reference proteome</keyword>